<dbReference type="RefSeq" id="WP_003470077.1">
    <property type="nucleotide sequence ID" value="NZ_APML01000042.1"/>
</dbReference>
<sequence length="340" mass="36214">MRKHFLFLLSFVLLGAILMACGSSGEEAGNSSDSTDGDATSEETYTIGATQIVEHPSLDAAYEGFQAAIDEAGLNVEYDFQNAQNDQNNASTIANNFVADGVDLIFANSTPSAQSALQATSDIPILFTSVTDPVKTELVESMENPGGNVTGVRDLHPDAIRQTVDFIDENFEGSTIGLIYSAGEANSVTQIDIVNEAVEGTSLSTAERTVSNSAEVNQAASSLVGEADVFYIITDNTVVSGLEAVIGTAEEQGMPLFVGEPDSVERGGFLAYGFEYYDIGYRTGEMAVEILTGDSNPADIAVEYPPEINLYINQDAAEAQGIEWDESWEEEAEIVETTGE</sequence>
<evidence type="ECO:0000256" key="1">
    <source>
        <dbReference type="SAM" id="SignalP"/>
    </source>
</evidence>
<keyword evidence="1" id="KW-0732">Signal</keyword>
<dbReference type="PANTHER" id="PTHR35271">
    <property type="entry name" value="ABC TRANSPORTER, SUBSTRATE-BINDING LIPOPROTEIN-RELATED"/>
    <property type="match status" value="1"/>
</dbReference>
<dbReference type="PROSITE" id="PS51257">
    <property type="entry name" value="PROKAR_LIPOPROTEIN"/>
    <property type="match status" value="1"/>
</dbReference>
<dbReference type="EMBL" id="APML01000042">
    <property type="protein sequence ID" value="ENH96453.1"/>
    <property type="molecule type" value="Genomic_DNA"/>
</dbReference>
<dbReference type="Proteomes" id="UP000012283">
    <property type="component" value="Unassembled WGS sequence"/>
</dbReference>
<dbReference type="STRING" id="1308866.J416_10586"/>
<dbReference type="InterPro" id="IPR007487">
    <property type="entry name" value="ABC_transpt-TYRBP-like"/>
</dbReference>
<dbReference type="eggNOG" id="COG2984">
    <property type="taxonomic scope" value="Bacteria"/>
</dbReference>
<dbReference type="OrthoDB" id="9776955at2"/>
<dbReference type="CDD" id="cd06325">
    <property type="entry name" value="PBP1_ABC_unchar_transporter"/>
    <property type="match status" value="1"/>
</dbReference>
<proteinExistence type="predicted"/>
<accession>N4W854</accession>
<gene>
    <name evidence="2" type="ORF">J416_10586</name>
</gene>
<dbReference type="Gene3D" id="3.40.50.2300">
    <property type="match status" value="2"/>
</dbReference>
<comment type="caution">
    <text evidence="2">The sequence shown here is derived from an EMBL/GenBank/DDBJ whole genome shotgun (WGS) entry which is preliminary data.</text>
</comment>
<reference evidence="2 3" key="1">
    <citation type="submission" date="2013-03" db="EMBL/GenBank/DDBJ databases">
        <title>Draft genome sequence of Gracibacillus halophilus YIM-C55.5, a moderately halophilic and thermophilic organism from the Xiaochaidamu salt lake.</title>
        <authorList>
            <person name="Sugumar T."/>
            <person name="Polireddy D.R."/>
            <person name="Antony A."/>
            <person name="Madhava Y.R."/>
            <person name="Sivakumar N."/>
        </authorList>
    </citation>
    <scope>NUCLEOTIDE SEQUENCE [LARGE SCALE GENOMIC DNA]</scope>
    <source>
        <strain evidence="2 3">YIM-C55.5</strain>
    </source>
</reference>
<evidence type="ECO:0000313" key="3">
    <source>
        <dbReference type="Proteomes" id="UP000012283"/>
    </source>
</evidence>
<dbReference type="SUPFAM" id="SSF53822">
    <property type="entry name" value="Periplasmic binding protein-like I"/>
    <property type="match status" value="1"/>
</dbReference>
<keyword evidence="3" id="KW-1185">Reference proteome</keyword>
<protein>
    <submittedName>
        <fullName evidence="2">ABC transporter periplasmic protein</fullName>
    </submittedName>
</protein>
<name>N4W854_9BACI</name>
<feature type="signal peptide" evidence="1">
    <location>
        <begin position="1"/>
        <end position="28"/>
    </location>
</feature>
<dbReference type="Pfam" id="PF04392">
    <property type="entry name" value="ABC_sub_bind"/>
    <property type="match status" value="1"/>
</dbReference>
<feature type="chain" id="PRO_5038452632" evidence="1">
    <location>
        <begin position="29"/>
        <end position="340"/>
    </location>
</feature>
<dbReference type="PANTHER" id="PTHR35271:SF1">
    <property type="entry name" value="ABC TRANSPORTER, SUBSTRATE-BINDING LIPOPROTEIN"/>
    <property type="match status" value="1"/>
</dbReference>
<evidence type="ECO:0000313" key="2">
    <source>
        <dbReference type="EMBL" id="ENH96453.1"/>
    </source>
</evidence>
<organism evidence="2 3">
    <name type="scientific">Gracilibacillus halophilus YIM-C55.5</name>
    <dbReference type="NCBI Taxonomy" id="1308866"/>
    <lineage>
        <taxon>Bacteria</taxon>
        <taxon>Bacillati</taxon>
        <taxon>Bacillota</taxon>
        <taxon>Bacilli</taxon>
        <taxon>Bacillales</taxon>
        <taxon>Bacillaceae</taxon>
        <taxon>Gracilibacillus</taxon>
    </lineage>
</organism>
<dbReference type="PATRIC" id="fig|1308866.3.peg.2147"/>
<dbReference type="InterPro" id="IPR028082">
    <property type="entry name" value="Peripla_BP_I"/>
</dbReference>
<dbReference type="AlphaFoldDB" id="N4W854"/>